<evidence type="ECO:0000313" key="2">
    <source>
        <dbReference type="EMBL" id="GJQ08968.1"/>
    </source>
</evidence>
<evidence type="ECO:0008006" key="4">
    <source>
        <dbReference type="Google" id="ProtNLM"/>
    </source>
</evidence>
<feature type="transmembrane region" description="Helical" evidence="1">
    <location>
        <begin position="217"/>
        <end position="235"/>
    </location>
</feature>
<dbReference type="PANTHER" id="PTHR16189">
    <property type="entry name" value="TRANSMEMBRANE PROTEIN 104-RELATED"/>
    <property type="match status" value="1"/>
</dbReference>
<protein>
    <recommendedName>
        <fullName evidence="4">Amino acid transporter</fullName>
    </recommendedName>
</protein>
<dbReference type="PANTHER" id="PTHR16189:SF6">
    <property type="entry name" value="AMINO ACID TRANSPORTER TRANSMEMBRANE DOMAIN-CONTAINING PROTEIN"/>
    <property type="match status" value="1"/>
</dbReference>
<feature type="transmembrane region" description="Helical" evidence="1">
    <location>
        <begin position="466"/>
        <end position="491"/>
    </location>
</feature>
<keyword evidence="3" id="KW-1185">Reference proteome</keyword>
<reference evidence="2" key="2">
    <citation type="submission" date="2022-01" db="EMBL/GenBank/DDBJ databases">
        <authorList>
            <person name="Hirooka S."/>
            <person name="Miyagishima S.Y."/>
        </authorList>
    </citation>
    <scope>NUCLEOTIDE SEQUENCE</scope>
    <source>
        <strain evidence="2">NBRC 102759</strain>
    </source>
</reference>
<feature type="transmembrane region" description="Helical" evidence="1">
    <location>
        <begin position="186"/>
        <end position="205"/>
    </location>
</feature>
<feature type="transmembrane region" description="Helical" evidence="1">
    <location>
        <begin position="146"/>
        <end position="166"/>
    </location>
</feature>
<dbReference type="PROSITE" id="PS51257">
    <property type="entry name" value="PROKAR_LIPOPROTEIN"/>
    <property type="match status" value="1"/>
</dbReference>
<evidence type="ECO:0000256" key="1">
    <source>
        <dbReference type="SAM" id="Phobius"/>
    </source>
</evidence>
<feature type="transmembrane region" description="Helical" evidence="1">
    <location>
        <begin position="402"/>
        <end position="418"/>
    </location>
</feature>
<feature type="transmembrane region" description="Helical" evidence="1">
    <location>
        <begin position="283"/>
        <end position="307"/>
    </location>
</feature>
<keyword evidence="1" id="KW-0472">Membrane</keyword>
<evidence type="ECO:0000313" key="3">
    <source>
        <dbReference type="Proteomes" id="UP001061958"/>
    </source>
</evidence>
<sequence length="492" mass="53833">MSVWRFSSVYFISIATILGTGILGLPVTLYSCGFWPFLVVFSAVLLAQLCVVFAFVELLQRTDASLSKLTVELYPINSNGVEAVEPISDSSNSRIPVEQTEDTSALKKFVQSSISGVNGTTFSEGKPATSLFTMSVLYLKNPFVRILFELTVLVHFVSIMTSYALAAPQSFRQFFGLEISNTFTTTLVFVVLCSLLVCFVLPGALNIVSIATALKGAILIVLIALVAAVSLRIGQSFQNRFYFLFDSFLIGTVSLGSVVNVMPVTWSQLGSQKDSRTVKLYRVSVVSAVVTCYILCTVWCLAILLVVPQTSSVDSLQTAYKLGQISTVPLVSQLHQVQSIPNIVSFLVNGFICLSTTVSFLVMGSGFKSVLDGLAFRWTRLDANLTGVPPTWKRIGENKMRLGLYFSSFGLIALLAASNPHSFMRILEGFTSLCLNMESGFFVGWMLLSSLSVVNSMELSLPLRRYTLMILGYFIEVFFALAIAASVLYLIL</sequence>
<keyword evidence="1" id="KW-0812">Transmembrane</keyword>
<accession>A0A9C7PQV1</accession>
<keyword evidence="1" id="KW-1133">Transmembrane helix</keyword>
<organism evidence="2 3">
    <name type="scientific">Galdieria partita</name>
    <dbReference type="NCBI Taxonomy" id="83374"/>
    <lineage>
        <taxon>Eukaryota</taxon>
        <taxon>Rhodophyta</taxon>
        <taxon>Bangiophyceae</taxon>
        <taxon>Galdieriales</taxon>
        <taxon>Galdieriaceae</taxon>
        <taxon>Galdieria</taxon>
    </lineage>
</organism>
<feature type="transmembrane region" description="Helical" evidence="1">
    <location>
        <begin position="430"/>
        <end position="454"/>
    </location>
</feature>
<feature type="transmembrane region" description="Helical" evidence="1">
    <location>
        <begin position="241"/>
        <end position="262"/>
    </location>
</feature>
<dbReference type="OrthoDB" id="19473at2759"/>
<dbReference type="EMBL" id="BQMJ01000005">
    <property type="protein sequence ID" value="GJQ08968.1"/>
    <property type="molecule type" value="Genomic_DNA"/>
</dbReference>
<dbReference type="AlphaFoldDB" id="A0A9C7PQV1"/>
<dbReference type="Proteomes" id="UP001061958">
    <property type="component" value="Unassembled WGS sequence"/>
</dbReference>
<gene>
    <name evidence="2" type="ORF">GpartN1_g759.t1</name>
</gene>
<feature type="transmembrane region" description="Helical" evidence="1">
    <location>
        <begin position="35"/>
        <end position="59"/>
    </location>
</feature>
<proteinExistence type="predicted"/>
<name>A0A9C7PQV1_9RHOD</name>
<feature type="transmembrane region" description="Helical" evidence="1">
    <location>
        <begin position="9"/>
        <end position="29"/>
    </location>
</feature>
<reference evidence="2" key="1">
    <citation type="journal article" date="2022" name="Proc. Natl. Acad. Sci. U.S.A.">
        <title>Life cycle and functional genomics of the unicellular red alga Galdieria for elucidating algal and plant evolution and industrial use.</title>
        <authorList>
            <person name="Hirooka S."/>
            <person name="Itabashi T."/>
            <person name="Ichinose T.M."/>
            <person name="Onuma R."/>
            <person name="Fujiwara T."/>
            <person name="Yamashita S."/>
            <person name="Jong L.W."/>
            <person name="Tomita R."/>
            <person name="Iwane A.H."/>
            <person name="Miyagishima S.Y."/>
        </authorList>
    </citation>
    <scope>NUCLEOTIDE SEQUENCE</scope>
    <source>
        <strain evidence="2">NBRC 102759</strain>
    </source>
</reference>
<comment type="caution">
    <text evidence="2">The sequence shown here is derived from an EMBL/GenBank/DDBJ whole genome shotgun (WGS) entry which is preliminary data.</text>
</comment>
<feature type="transmembrane region" description="Helical" evidence="1">
    <location>
        <begin position="343"/>
        <end position="367"/>
    </location>
</feature>